<name>A0AA37RVG5_9GAMM</name>
<dbReference type="AlphaFoldDB" id="A0AA37RVG5"/>
<dbReference type="Proteomes" id="UP001161422">
    <property type="component" value="Unassembled WGS sequence"/>
</dbReference>
<keyword evidence="2" id="KW-1185">Reference proteome</keyword>
<accession>A0AA37RVG5</accession>
<evidence type="ECO:0000313" key="1">
    <source>
        <dbReference type="EMBL" id="GLP95302.1"/>
    </source>
</evidence>
<evidence type="ECO:0000313" key="2">
    <source>
        <dbReference type="Proteomes" id="UP001161422"/>
    </source>
</evidence>
<evidence type="ECO:0008006" key="3">
    <source>
        <dbReference type="Google" id="ProtNLM"/>
    </source>
</evidence>
<protein>
    <recommendedName>
        <fullName evidence="3">3'-phosphoadenosine 5'-phosphosulfate sulfotransferase (PAPS reductase)/FAD synthetase</fullName>
    </recommendedName>
</protein>
<dbReference type="SUPFAM" id="SSF52402">
    <property type="entry name" value="Adenine nucleotide alpha hydrolases-like"/>
    <property type="match status" value="1"/>
</dbReference>
<dbReference type="RefSeq" id="WP_095506627.1">
    <property type="nucleotide sequence ID" value="NZ_BSNC01000002.1"/>
</dbReference>
<organism evidence="1 2">
    <name type="scientific">Paraferrimonas sedimenticola</name>
    <dbReference type="NCBI Taxonomy" id="375674"/>
    <lineage>
        <taxon>Bacteria</taxon>
        <taxon>Pseudomonadati</taxon>
        <taxon>Pseudomonadota</taxon>
        <taxon>Gammaproteobacteria</taxon>
        <taxon>Alteromonadales</taxon>
        <taxon>Ferrimonadaceae</taxon>
        <taxon>Paraferrimonas</taxon>
    </lineage>
</organism>
<dbReference type="InterPro" id="IPR014729">
    <property type="entry name" value="Rossmann-like_a/b/a_fold"/>
</dbReference>
<reference evidence="1" key="1">
    <citation type="journal article" date="2014" name="Int. J. Syst. Evol. Microbiol.">
        <title>Complete genome sequence of Corynebacterium casei LMG S-19264T (=DSM 44701T), isolated from a smear-ripened cheese.</title>
        <authorList>
            <consortium name="US DOE Joint Genome Institute (JGI-PGF)"/>
            <person name="Walter F."/>
            <person name="Albersmeier A."/>
            <person name="Kalinowski J."/>
            <person name="Ruckert C."/>
        </authorList>
    </citation>
    <scope>NUCLEOTIDE SEQUENCE</scope>
    <source>
        <strain evidence="1">NBRC 101628</strain>
    </source>
</reference>
<proteinExistence type="predicted"/>
<gene>
    <name evidence="1" type="ORF">GCM10007895_06080</name>
</gene>
<reference evidence="1" key="2">
    <citation type="submission" date="2023-01" db="EMBL/GenBank/DDBJ databases">
        <title>Draft genome sequence of Paraferrimonas sedimenticola strain NBRC 101628.</title>
        <authorList>
            <person name="Sun Q."/>
            <person name="Mori K."/>
        </authorList>
    </citation>
    <scope>NUCLEOTIDE SEQUENCE</scope>
    <source>
        <strain evidence="1">NBRC 101628</strain>
    </source>
</reference>
<comment type="caution">
    <text evidence="1">The sequence shown here is derived from an EMBL/GenBank/DDBJ whole genome shotgun (WGS) entry which is preliminary data.</text>
</comment>
<dbReference type="EMBL" id="BSNC01000002">
    <property type="protein sequence ID" value="GLP95302.1"/>
    <property type="molecule type" value="Genomic_DNA"/>
</dbReference>
<dbReference type="Gene3D" id="3.40.50.620">
    <property type="entry name" value="HUPs"/>
    <property type="match status" value="1"/>
</dbReference>
<sequence length="270" mass="31082">MTFKRYNPDRINVLSSGGGTQSNAMIVLISQGKLPKPDLIVMVDTEREMSNVFDYQREHILPLCEAMGIEYHIIKKSEYTEHDLTTKNDDERVLPPFFIVNDDTGEISKMPGFCSGKWKTEPFQRHINKLYGEKYATKRGVEVWLGITIDEAQRVKVTGGKWNRVYPLVEMMLTRQMCIQIVEDAGLPTPPRSHCWMCPNRHNNDWADMQANHPEEFAKAVEFEKNLIAKWPQYRVNRSADPLGVQTFVDDGRGTQLDLIQFCDTGMCFT</sequence>